<dbReference type="CDD" id="cd00093">
    <property type="entry name" value="HTH_XRE"/>
    <property type="match status" value="1"/>
</dbReference>
<evidence type="ECO:0000313" key="5">
    <source>
        <dbReference type="Proteomes" id="UP000705283"/>
    </source>
</evidence>
<dbReference type="Gene3D" id="1.10.260.40">
    <property type="entry name" value="lambda repressor-like DNA-binding domains"/>
    <property type="match status" value="1"/>
</dbReference>
<dbReference type="PROSITE" id="PS50943">
    <property type="entry name" value="HTH_CROC1"/>
    <property type="match status" value="1"/>
</dbReference>
<dbReference type="SMART" id="SM00530">
    <property type="entry name" value="HTH_XRE"/>
    <property type="match status" value="1"/>
</dbReference>
<name>A0AA40WZX8_9GAMM</name>
<organism evidence="2 5">
    <name type="scientific">Rouxiella silvae</name>
    <dbReference type="NCBI Taxonomy" id="1646373"/>
    <lineage>
        <taxon>Bacteria</taxon>
        <taxon>Pseudomonadati</taxon>
        <taxon>Pseudomonadota</taxon>
        <taxon>Gammaproteobacteria</taxon>
        <taxon>Enterobacterales</taxon>
        <taxon>Yersiniaceae</taxon>
        <taxon>Rouxiella</taxon>
    </lineage>
</organism>
<reference evidence="2" key="4">
    <citation type="submission" date="2022-09" db="EMBL/GenBank/DDBJ databases">
        <title>Rouxiella aceris sp. nov., isolated from tree sap and emended description of the genus Rhouxiella.</title>
        <authorList>
            <person name="Kim I.S."/>
        </authorList>
    </citation>
    <scope>NUCLEOTIDE SEQUENCE</scope>
    <source>
        <strain evidence="2">SAP-2</strain>
    </source>
</reference>
<evidence type="ECO:0000313" key="4">
    <source>
        <dbReference type="Proteomes" id="UP000192722"/>
    </source>
</evidence>
<keyword evidence="4" id="KW-1185">Reference proteome</keyword>
<dbReference type="Proteomes" id="UP000705283">
    <property type="component" value="Unassembled WGS sequence"/>
</dbReference>
<reference evidence="3" key="1">
    <citation type="submission" date="2016-12" db="EMBL/GenBank/DDBJ databases">
        <authorList>
            <person name="Le Fleche-Mateos A."/>
        </authorList>
    </citation>
    <scope>NUCLEOTIDE SEQUENCE</scope>
    <source>
        <strain evidence="3">213</strain>
    </source>
</reference>
<evidence type="ECO:0000313" key="2">
    <source>
        <dbReference type="EMBL" id="MBF6636142.1"/>
    </source>
</evidence>
<dbReference type="Pfam" id="PF01381">
    <property type="entry name" value="HTH_3"/>
    <property type="match status" value="1"/>
</dbReference>
<comment type="caution">
    <text evidence="2">The sequence shown here is derived from an EMBL/GenBank/DDBJ whole genome shotgun (WGS) entry which is preliminary data.</text>
</comment>
<reference evidence="3 4" key="2">
    <citation type="journal article" date="2017" name="Int. J. Syst. Evol. Microbiol.">
        <title>Rouxiella badensis sp. nov. and Rouxiella silvae sp. nov. isolated from peat bog soil in Germany and emendation of the genus description.</title>
        <authorList>
            <person name="Le Fleche-Mateos A."/>
            <person name="Kugler J.H."/>
            <person name="Hansen S.H."/>
            <person name="Syldatk C."/>
            <person name="Hausmann R."/>
            <person name="Lomprez F."/>
            <person name="Vandenbogaert M."/>
            <person name="Manuguerra J.C."/>
            <person name="Grimont P.A."/>
        </authorList>
    </citation>
    <scope>NUCLEOTIDE SEQUENCE [LARGE SCALE GENOMIC DNA]</scope>
    <source>
        <strain evidence="3 4">213</strain>
    </source>
</reference>
<dbReference type="GO" id="GO:0003677">
    <property type="term" value="F:DNA binding"/>
    <property type="evidence" value="ECO:0007669"/>
    <property type="project" value="InterPro"/>
</dbReference>
<sequence length="134" mass="14849">MNNSEEIGKRLIFRRTALGWSQVCLSQKSGVSLVQVSRYELGKVKPTPVVLTKLAQALSVSFTWLAYGRDDEAPADGDMPPGRLRVSTDLSNYIITQANIAGVEPDEMTSRLIKIGIAIYELEIKSDNKKPEPR</sequence>
<protein>
    <submittedName>
        <fullName evidence="2">Helix-turn-helix domain-containing protein</fullName>
    </submittedName>
</protein>
<dbReference type="Proteomes" id="UP000192722">
    <property type="component" value="Unassembled WGS sequence"/>
</dbReference>
<dbReference type="SUPFAM" id="SSF47413">
    <property type="entry name" value="lambda repressor-like DNA-binding domains"/>
    <property type="match status" value="1"/>
</dbReference>
<dbReference type="InterPro" id="IPR010982">
    <property type="entry name" value="Lambda_DNA-bd_dom_sf"/>
</dbReference>
<reference evidence="2" key="3">
    <citation type="submission" date="2020-11" db="EMBL/GenBank/DDBJ databases">
        <authorList>
            <person name="Lee S.D."/>
        </authorList>
    </citation>
    <scope>NUCLEOTIDE SEQUENCE</scope>
    <source>
        <strain evidence="2">SAP-2</strain>
    </source>
</reference>
<gene>
    <name evidence="3" type="ORF">BS639_20630</name>
    <name evidence="2" type="ORF">ITX54_05620</name>
</gene>
<evidence type="ECO:0000313" key="3">
    <source>
        <dbReference type="EMBL" id="ORJ19357.1"/>
    </source>
</evidence>
<dbReference type="EMBL" id="MRWD01000062">
    <property type="protein sequence ID" value="ORJ19357.1"/>
    <property type="molecule type" value="Genomic_DNA"/>
</dbReference>
<evidence type="ECO:0000259" key="1">
    <source>
        <dbReference type="PROSITE" id="PS50943"/>
    </source>
</evidence>
<dbReference type="AlphaFoldDB" id="A0AA40WZX8"/>
<accession>A0AA40WZX8</accession>
<dbReference type="RefSeq" id="WP_055782811.1">
    <property type="nucleotide sequence ID" value="NZ_CBCSCF010000004.1"/>
</dbReference>
<proteinExistence type="predicted"/>
<feature type="domain" description="HTH cro/C1-type" evidence="1">
    <location>
        <begin position="11"/>
        <end position="65"/>
    </location>
</feature>
<dbReference type="InterPro" id="IPR001387">
    <property type="entry name" value="Cro/C1-type_HTH"/>
</dbReference>
<dbReference type="EMBL" id="JADMKS010000002">
    <property type="protein sequence ID" value="MBF6636142.1"/>
    <property type="molecule type" value="Genomic_DNA"/>
</dbReference>